<dbReference type="Proteomes" id="UP000192708">
    <property type="component" value="Unassembled WGS sequence"/>
</dbReference>
<dbReference type="InterPro" id="IPR016208">
    <property type="entry name" value="Ald_Oxase/xanthine_DH-like"/>
</dbReference>
<name>A0A1W1YXN3_9BURK</name>
<proteinExistence type="predicted"/>
<evidence type="ECO:0000259" key="3">
    <source>
        <dbReference type="SMART" id="SM01008"/>
    </source>
</evidence>
<dbReference type="AlphaFoldDB" id="A0A1W1YXN3"/>
<keyword evidence="5" id="KW-1185">Reference proteome</keyword>
<evidence type="ECO:0000313" key="5">
    <source>
        <dbReference type="Proteomes" id="UP000192708"/>
    </source>
</evidence>
<dbReference type="InterPro" id="IPR008274">
    <property type="entry name" value="AldOxase/xan_DH_MoCoBD1"/>
</dbReference>
<dbReference type="EMBL" id="FWXJ01000004">
    <property type="protein sequence ID" value="SMC40894.1"/>
    <property type="molecule type" value="Genomic_DNA"/>
</dbReference>
<accession>A0A1W1YXN3</accession>
<dbReference type="SMART" id="SM01008">
    <property type="entry name" value="Ald_Xan_dh_C"/>
    <property type="match status" value="1"/>
</dbReference>
<evidence type="ECO:0000256" key="2">
    <source>
        <dbReference type="ARBA" id="ARBA00023002"/>
    </source>
</evidence>
<dbReference type="RefSeq" id="WP_084282980.1">
    <property type="nucleotide sequence ID" value="NZ_FWXJ01000004.1"/>
</dbReference>
<gene>
    <name evidence="4" type="ORF">SAMN06296008_1043</name>
</gene>
<dbReference type="GO" id="GO:0005506">
    <property type="term" value="F:iron ion binding"/>
    <property type="evidence" value="ECO:0007669"/>
    <property type="project" value="InterPro"/>
</dbReference>
<dbReference type="InterPro" id="IPR000674">
    <property type="entry name" value="Ald_Oxase/Xan_DH_a/b"/>
</dbReference>
<dbReference type="Gene3D" id="3.90.1170.50">
    <property type="entry name" value="Aldehyde oxidase/xanthine dehydrogenase, a/b hammerhead"/>
    <property type="match status" value="1"/>
</dbReference>
<dbReference type="SUPFAM" id="SSF54665">
    <property type="entry name" value="CO dehydrogenase molybdoprotein N-domain-like"/>
    <property type="match status" value="1"/>
</dbReference>
<feature type="domain" description="Aldehyde oxidase/xanthine dehydrogenase a/b hammerhead" evidence="3">
    <location>
        <begin position="16"/>
        <end position="136"/>
    </location>
</feature>
<dbReference type="GO" id="GO:0016491">
    <property type="term" value="F:oxidoreductase activity"/>
    <property type="evidence" value="ECO:0007669"/>
    <property type="project" value="UniProtKB-KW"/>
</dbReference>
<dbReference type="Pfam" id="PF20256">
    <property type="entry name" value="MoCoBD_2"/>
    <property type="match status" value="1"/>
</dbReference>
<keyword evidence="1" id="KW-0500">Molybdenum</keyword>
<reference evidence="4 5" key="1">
    <citation type="submission" date="2017-04" db="EMBL/GenBank/DDBJ databases">
        <authorList>
            <person name="Afonso C.L."/>
            <person name="Miller P.J."/>
            <person name="Scott M.A."/>
            <person name="Spackman E."/>
            <person name="Goraichik I."/>
            <person name="Dimitrov K.M."/>
            <person name="Suarez D.L."/>
            <person name="Swayne D.E."/>
        </authorList>
    </citation>
    <scope>NUCLEOTIDE SEQUENCE [LARGE SCALE GENOMIC DNA]</scope>
    <source>
        <strain evidence="4 5">VK13</strain>
    </source>
</reference>
<dbReference type="Pfam" id="PF01315">
    <property type="entry name" value="Ald_Xan_dh_C"/>
    <property type="match status" value="1"/>
</dbReference>
<dbReference type="SUPFAM" id="SSF56003">
    <property type="entry name" value="Molybdenum cofactor-binding domain"/>
    <property type="match status" value="1"/>
</dbReference>
<dbReference type="STRING" id="1938817.SAMN06296008_1043"/>
<dbReference type="Pfam" id="PF02738">
    <property type="entry name" value="MoCoBD_1"/>
    <property type="match status" value="1"/>
</dbReference>
<keyword evidence="2" id="KW-0560">Oxidoreductase</keyword>
<dbReference type="PANTHER" id="PTHR11908:SF132">
    <property type="entry name" value="ALDEHYDE OXIDASE 1-RELATED"/>
    <property type="match status" value="1"/>
</dbReference>
<dbReference type="InterPro" id="IPR037165">
    <property type="entry name" value="AldOxase/xan_DH_Mopterin-bd_sf"/>
</dbReference>
<organism evidence="4 5">
    <name type="scientific">Polynucleobacter kasalickyi</name>
    <dbReference type="NCBI Taxonomy" id="1938817"/>
    <lineage>
        <taxon>Bacteria</taxon>
        <taxon>Pseudomonadati</taxon>
        <taxon>Pseudomonadota</taxon>
        <taxon>Betaproteobacteria</taxon>
        <taxon>Burkholderiales</taxon>
        <taxon>Burkholderiaceae</taxon>
        <taxon>Polynucleobacter</taxon>
    </lineage>
</organism>
<dbReference type="Gene3D" id="3.30.365.10">
    <property type="entry name" value="Aldehyde oxidase/xanthine dehydrogenase, molybdopterin binding domain"/>
    <property type="match status" value="4"/>
</dbReference>
<dbReference type="InterPro" id="IPR036856">
    <property type="entry name" value="Ald_Oxase/Xan_DH_a/b_sf"/>
</dbReference>
<protein>
    <submittedName>
        <fullName evidence="4">Carbon-monoxide dehydrogenase large subunit</fullName>
    </submittedName>
</protein>
<evidence type="ECO:0000256" key="1">
    <source>
        <dbReference type="ARBA" id="ARBA00022505"/>
    </source>
</evidence>
<dbReference type="InterPro" id="IPR046867">
    <property type="entry name" value="AldOxase/xan_DH_MoCoBD2"/>
</dbReference>
<evidence type="ECO:0000313" key="4">
    <source>
        <dbReference type="EMBL" id="SMC40894.1"/>
    </source>
</evidence>
<sequence>MHNDHLLRKEDERLITGHGKYSADWYYDGMLFAFIIRSPYAHANINAMDFSDVESANGVVKVLTHQDVSLANYKGIPTGTTAQNPDGQTQIVAPMPILAQDKVLFVGQPVAMVIADTLENAINAAELAAIDYDILEAVTDYSSATAEGAATLHASADNNRSIIYRNGDHAKVDEAFRKAAFVSHVTIHSQRLIGNPMEPRAVVANYDATTDIVKLHAPTQGVNGMHGFLSHITGLGPEKIEIETHDVGGSFGIRSGAYSEHALAILATKVLGKPIKWVGSRSEVILSDWHGRALELNGSIALDESGNFLAIRFADKVDIGAYNCYFGSFIGTRNISITMGGVYKIPALAMSSELYYTNTVPVSAYRGAGRPDIAYAVERLVDHAANEHGFDKVALRKKNFVPVQDFPYTNAIGTTIDSGDFIQVIDRAIELSQYKTFEERRQKSAEMGKLRGIGLAYFIESSAAGNFAKDQIEGKFNPQGELQIFGVTGASGQGHETSFTQIAADTLGYPVEKISYTAGQADHKVIGNSTGGSRTLYGAGSAVKNMCVQFVEKFQPLAAARLGTTTDAIVFADGRWSAATQHQTISFAELLSSLMSENSWSEDQFSVMGEAQSGSTYPNGCHIAEVEIDPNTGVTDIISYTAVDDTGVIISPKLVEGQIHGGVVQGIGQAFYERTVYDASGQLLTGSLMDYALPKAGCITNFICDHVEVPTTSNLLGAKGVGESGCSGSLPSLSNAMVDALKGHGITNLEMPFTPSKVWGLLNA</sequence>
<dbReference type="OrthoDB" id="221297at2"/>
<dbReference type="PANTHER" id="PTHR11908">
    <property type="entry name" value="XANTHINE DEHYDROGENASE"/>
    <property type="match status" value="1"/>
</dbReference>